<accession>T0M6V0</accession>
<dbReference type="CDD" id="cd02440">
    <property type="entry name" value="AdoMet_MTases"/>
    <property type="match status" value="1"/>
</dbReference>
<gene>
    <name evidence="2" type="ORF">CGLO_00423</name>
</gene>
<dbReference type="STRING" id="1237896.T0M6V0"/>
<dbReference type="OrthoDB" id="2013972at2759"/>
<organism evidence="2 3">
    <name type="scientific">Colletotrichum gloeosporioides (strain Cg-14)</name>
    <name type="common">Anthracnose fungus</name>
    <name type="synonym">Glomerella cingulata</name>
    <dbReference type="NCBI Taxonomy" id="1237896"/>
    <lineage>
        <taxon>Eukaryota</taxon>
        <taxon>Fungi</taxon>
        <taxon>Dikarya</taxon>
        <taxon>Ascomycota</taxon>
        <taxon>Pezizomycotina</taxon>
        <taxon>Sordariomycetes</taxon>
        <taxon>Hypocreomycetidae</taxon>
        <taxon>Glomerellales</taxon>
        <taxon>Glomerellaceae</taxon>
        <taxon>Colletotrichum</taxon>
        <taxon>Colletotrichum gloeosporioides species complex</taxon>
    </lineage>
</organism>
<dbReference type="PANTHER" id="PTHR43591:SF24">
    <property type="entry name" value="2-METHOXY-6-POLYPRENYL-1,4-BENZOQUINOL METHYLASE, MITOCHONDRIAL"/>
    <property type="match status" value="1"/>
</dbReference>
<sequence length="349" mass="39616">MSAAETTPEAPVVATTAIPNSIVDRVVAIEVDDEGYGASTVGNHSPTASVTASILDYRIENGRTYHKYKDGKYNLPNDEKENERLDMQHTMFILTFNDKLGNAPPNDPGAKVGRVLDVGTGTGIWAIDFADEHPEAEVRGIDLSVAFPEFAPSNVKFEIADLEEQWTFSRPFDYIHSRMMNSSVSNWKEYIRECYDNLNPGGYLELNEIDLVPLSDDGTLEADHTLLKTCHLIQEALRIIGRPYQDIKELKLVLADVGFVDIILQQYKWPTNSWPKGRRHKELGVWMNENLHEGWEAICMAPLTRIHGWTKEEVLRLMEQNRQEQDDQSIHAYYSIWSIYGKKPDTGFA</sequence>
<dbReference type="InterPro" id="IPR029063">
    <property type="entry name" value="SAM-dependent_MTases_sf"/>
</dbReference>
<dbReference type="Gene3D" id="3.40.50.150">
    <property type="entry name" value="Vaccinia Virus protein VP39"/>
    <property type="match status" value="1"/>
</dbReference>
<evidence type="ECO:0000256" key="1">
    <source>
        <dbReference type="ARBA" id="ARBA00038158"/>
    </source>
</evidence>
<evidence type="ECO:0000313" key="3">
    <source>
        <dbReference type="Proteomes" id="UP000015530"/>
    </source>
</evidence>
<dbReference type="SUPFAM" id="SSF53335">
    <property type="entry name" value="S-adenosyl-L-methionine-dependent methyltransferases"/>
    <property type="match status" value="1"/>
</dbReference>
<dbReference type="GO" id="GO:0008168">
    <property type="term" value="F:methyltransferase activity"/>
    <property type="evidence" value="ECO:0007669"/>
    <property type="project" value="TreeGrafter"/>
</dbReference>
<dbReference type="EMBL" id="AMYD01000111">
    <property type="protein sequence ID" value="EQB59206.1"/>
    <property type="molecule type" value="Genomic_DNA"/>
</dbReference>
<dbReference type="HOGENOM" id="CLU_010595_1_2_1"/>
<dbReference type="AlphaFoldDB" id="T0M6V0"/>
<comment type="similarity">
    <text evidence="1">Belongs to the methyltransferase superfamily. LaeA methyltransferase family.</text>
</comment>
<protein>
    <recommendedName>
        <fullName evidence="4">Methyltransferase domain-containing protein</fullName>
    </recommendedName>
</protein>
<dbReference type="Pfam" id="PF13489">
    <property type="entry name" value="Methyltransf_23"/>
    <property type="match status" value="1"/>
</dbReference>
<name>T0M6V0_COLGC</name>
<evidence type="ECO:0000313" key="2">
    <source>
        <dbReference type="EMBL" id="EQB59206.1"/>
    </source>
</evidence>
<evidence type="ECO:0008006" key="4">
    <source>
        <dbReference type="Google" id="ProtNLM"/>
    </source>
</evidence>
<comment type="caution">
    <text evidence="2">The sequence shown here is derived from an EMBL/GenBank/DDBJ whole genome shotgun (WGS) entry which is preliminary data.</text>
</comment>
<proteinExistence type="inferred from homology"/>
<reference evidence="3" key="1">
    <citation type="journal article" date="2013" name="Mol. Plant Microbe Interact.">
        <title>Global aspects of pacC regulation of pathogenicity genes in Colletotrichum gloeosporioides as revealed by transcriptome analysis.</title>
        <authorList>
            <person name="Alkan N."/>
            <person name="Meng X."/>
            <person name="Friedlander G."/>
            <person name="Reuveni E."/>
            <person name="Sukno S."/>
            <person name="Sherman A."/>
            <person name="Thon M."/>
            <person name="Fluhr R."/>
            <person name="Prusky D."/>
        </authorList>
    </citation>
    <scope>NUCLEOTIDE SEQUENCE [LARGE SCALE GENOMIC DNA]</scope>
    <source>
        <strain evidence="3">Cg-14</strain>
    </source>
</reference>
<dbReference type="OMA" id="IECCELE"/>
<dbReference type="Proteomes" id="UP000015530">
    <property type="component" value="Unassembled WGS sequence"/>
</dbReference>
<dbReference type="PANTHER" id="PTHR43591">
    <property type="entry name" value="METHYLTRANSFERASE"/>
    <property type="match status" value="1"/>
</dbReference>